<dbReference type="Gene3D" id="2.40.30.10">
    <property type="entry name" value="Translation factors"/>
    <property type="match status" value="1"/>
</dbReference>
<keyword evidence="6" id="KW-1015">Disulfide bond</keyword>
<dbReference type="EC" id="2.8.1.13" evidence="1"/>
<dbReference type="CDD" id="cd01998">
    <property type="entry name" value="MnmA_TRMU-like"/>
    <property type="match status" value="1"/>
</dbReference>
<reference evidence="9 10" key="2">
    <citation type="journal article" date="2015" name="Biomed. Res. Int.">
        <title>Effects of Arsenite Resistance on the Growth and Functional Gene Expression of Leptospirillum ferriphilum and Acidithiobacillus thiooxidans in Pure Culture and Coculture.</title>
        <authorList>
            <person name="Jiang H."/>
            <person name="Liang Y."/>
            <person name="Yin H."/>
            <person name="Xiao Y."/>
            <person name="Guo X."/>
            <person name="Xu Y."/>
            <person name="Hu Q."/>
            <person name="Liu H."/>
            <person name="Liu X."/>
        </authorList>
    </citation>
    <scope>NUCLEOTIDE SEQUENCE [LARGE SCALE GENOMIC DNA]</scope>
    <source>
        <strain evidence="9 10">YSK</strain>
    </source>
</reference>
<gene>
    <name evidence="9" type="ORF">Y981_12815</name>
</gene>
<accession>A0A059XTS7</accession>
<dbReference type="InterPro" id="IPR023382">
    <property type="entry name" value="MnmA-like_central_sf"/>
</dbReference>
<dbReference type="SUPFAM" id="SSF52402">
    <property type="entry name" value="Adenine nucleotide alpha hydrolases-like"/>
    <property type="match status" value="1"/>
</dbReference>
<dbReference type="PANTHER" id="PTHR11933:SF5">
    <property type="entry name" value="MITOCHONDRIAL TRNA-SPECIFIC 2-THIOURIDYLASE 1"/>
    <property type="match status" value="1"/>
</dbReference>
<evidence type="ECO:0000256" key="5">
    <source>
        <dbReference type="ARBA" id="ARBA00022884"/>
    </source>
</evidence>
<dbReference type="InterPro" id="IPR004506">
    <property type="entry name" value="MnmA-like"/>
</dbReference>
<evidence type="ECO:0000256" key="1">
    <source>
        <dbReference type="ARBA" id="ARBA00011949"/>
    </source>
</evidence>
<dbReference type="KEGG" id="lfp:Y981_12815"/>
<evidence type="ECO:0000313" key="9">
    <source>
        <dbReference type="EMBL" id="AIA32044.1"/>
    </source>
</evidence>
<name>A0A059XTS7_9BACT</name>
<evidence type="ECO:0000256" key="3">
    <source>
        <dbReference type="ARBA" id="ARBA00022679"/>
    </source>
</evidence>
<evidence type="ECO:0000259" key="8">
    <source>
        <dbReference type="Pfam" id="PF20258"/>
    </source>
</evidence>
<dbReference type="GO" id="GO:0103016">
    <property type="term" value="F:tRNA-uridine 2-sulfurtransferase activity"/>
    <property type="evidence" value="ECO:0007669"/>
    <property type="project" value="UniProtKB-EC"/>
</dbReference>
<dbReference type="GO" id="GO:0000049">
    <property type="term" value="F:tRNA binding"/>
    <property type="evidence" value="ECO:0007669"/>
    <property type="project" value="UniProtKB-KW"/>
</dbReference>
<dbReference type="PANTHER" id="PTHR11933">
    <property type="entry name" value="TRNA 5-METHYLAMINOMETHYL-2-THIOURIDYLATE -METHYLTRANSFERASE"/>
    <property type="match status" value="1"/>
</dbReference>
<keyword evidence="3" id="KW-0808">Transferase</keyword>
<keyword evidence="2" id="KW-0820">tRNA-binding</keyword>
<protein>
    <recommendedName>
        <fullName evidence="1">tRNA-uridine 2-sulfurtransferase</fullName>
        <ecNumber evidence="1">2.8.1.13</ecNumber>
    </recommendedName>
</protein>
<dbReference type="NCBIfam" id="TIGR00420">
    <property type="entry name" value="trmU"/>
    <property type="match status" value="1"/>
</dbReference>
<dbReference type="Gene3D" id="3.40.50.620">
    <property type="entry name" value="HUPs"/>
    <property type="match status" value="1"/>
</dbReference>
<feature type="domain" description="tRNA-specific 2-thiouridylase MnmA-like C-terminal" evidence="8">
    <location>
        <begin position="305"/>
        <end position="359"/>
    </location>
</feature>
<keyword evidence="4" id="KW-0819">tRNA processing</keyword>
<dbReference type="InterPro" id="IPR014729">
    <property type="entry name" value="Rossmann-like_a/b/a_fold"/>
</dbReference>
<evidence type="ECO:0000256" key="6">
    <source>
        <dbReference type="ARBA" id="ARBA00023157"/>
    </source>
</evidence>
<proteinExistence type="predicted"/>
<evidence type="ECO:0000256" key="4">
    <source>
        <dbReference type="ARBA" id="ARBA00022694"/>
    </source>
</evidence>
<keyword evidence="5" id="KW-0694">RNA-binding</keyword>
<reference evidence="10" key="1">
    <citation type="submission" date="2014-02" db="EMBL/GenBank/DDBJ databases">
        <title>Complete genome sequence and comparative genomic analysis of the nitrogen-fixing bacterium Leptospirillum ferriphilum YSK.</title>
        <authorList>
            <person name="Guo X."/>
            <person name="Yin H."/>
            <person name="Liang Y."/>
            <person name="Hu Q."/>
            <person name="Ma L."/>
            <person name="Xiao Y."/>
            <person name="Zhang X."/>
            <person name="Qiu G."/>
            <person name="Liu X."/>
        </authorList>
    </citation>
    <scope>NUCLEOTIDE SEQUENCE [LARGE SCALE GENOMIC DNA]</scope>
    <source>
        <strain evidence="10">YSK</strain>
    </source>
</reference>
<dbReference type="InterPro" id="IPR046885">
    <property type="entry name" value="MnmA-like_C"/>
</dbReference>
<sequence length="367" mass="41744">MKSRVLVGLSGGIDSTVAALLLKEAGFDVYGAIVEIWSENSSGGRSGEEREKPWFERACCHLPMVKFLCEEYLHIPYVQIDQKQNFQEKIVDVFREGYHNGVTPNPCTDCNAEIKIKTLIDWAEQQKISYVATGHYARNHYSIQNRLWGIAQALDRKKDQSYFLSRVPEHVLRKVLFPLGHWTKDKVREFARSKKIPVEEMVENMEACFLSAKNVTSFLKREEEVHSSGNWKVTDMKGEKIGEIPTGIGLTKGQRKGIGVANAERMYVKKVDVRNKVVIMGSKKDILDRHFRIRDPLGPLFQKKIKGNLYVKFRSVMEAVPCIEKGNLRFELLNENDGVTPGQIAAFYDDEQMVLGSGILEPGEEMS</sequence>
<evidence type="ECO:0000313" key="10">
    <source>
        <dbReference type="Proteomes" id="UP000027059"/>
    </source>
</evidence>
<dbReference type="EMBL" id="CP007243">
    <property type="protein sequence ID" value="AIA32044.1"/>
    <property type="molecule type" value="Genomic_DNA"/>
</dbReference>
<evidence type="ECO:0000256" key="7">
    <source>
        <dbReference type="ARBA" id="ARBA00051542"/>
    </source>
</evidence>
<evidence type="ECO:0000256" key="2">
    <source>
        <dbReference type="ARBA" id="ARBA00022555"/>
    </source>
</evidence>
<dbReference type="HOGENOM" id="CLU_035188_0_0_0"/>
<organism evidence="9 10">
    <name type="scientific">Leptospirillum ferriphilum YSK</name>
    <dbReference type="NCBI Taxonomy" id="1441628"/>
    <lineage>
        <taxon>Bacteria</taxon>
        <taxon>Pseudomonadati</taxon>
        <taxon>Nitrospirota</taxon>
        <taxon>Nitrospiria</taxon>
        <taxon>Nitrospirales</taxon>
        <taxon>Nitrospiraceae</taxon>
        <taxon>Leptospirillum</taxon>
    </lineage>
</organism>
<dbReference type="Pfam" id="PF03054">
    <property type="entry name" value="tRNA_Me_trans"/>
    <property type="match status" value="1"/>
</dbReference>
<dbReference type="Gene3D" id="2.30.30.280">
    <property type="entry name" value="Adenine nucleotide alpha hydrolases-like domains"/>
    <property type="match status" value="1"/>
</dbReference>
<dbReference type="GO" id="GO:0002143">
    <property type="term" value="P:tRNA wobble position uridine thiolation"/>
    <property type="evidence" value="ECO:0007669"/>
    <property type="project" value="TreeGrafter"/>
</dbReference>
<dbReference type="RefSeq" id="WP_038506410.1">
    <property type="nucleotide sequence ID" value="NZ_CP007243.1"/>
</dbReference>
<dbReference type="OrthoDB" id="9800696at2"/>
<dbReference type="Proteomes" id="UP000027059">
    <property type="component" value="Chromosome"/>
</dbReference>
<comment type="catalytic activity">
    <reaction evidence="7">
        <text>S-sulfanyl-L-cysteinyl-[protein] + uridine(34) in tRNA + AH2 + ATP = 2-thiouridine(34) in tRNA + L-cysteinyl-[protein] + A + AMP + diphosphate + H(+)</text>
        <dbReference type="Rhea" id="RHEA:47032"/>
        <dbReference type="Rhea" id="RHEA-COMP:10131"/>
        <dbReference type="Rhea" id="RHEA-COMP:11726"/>
        <dbReference type="Rhea" id="RHEA-COMP:11727"/>
        <dbReference type="Rhea" id="RHEA-COMP:11728"/>
        <dbReference type="ChEBI" id="CHEBI:13193"/>
        <dbReference type="ChEBI" id="CHEBI:15378"/>
        <dbReference type="ChEBI" id="CHEBI:17499"/>
        <dbReference type="ChEBI" id="CHEBI:29950"/>
        <dbReference type="ChEBI" id="CHEBI:30616"/>
        <dbReference type="ChEBI" id="CHEBI:33019"/>
        <dbReference type="ChEBI" id="CHEBI:61963"/>
        <dbReference type="ChEBI" id="CHEBI:65315"/>
        <dbReference type="ChEBI" id="CHEBI:87170"/>
        <dbReference type="ChEBI" id="CHEBI:456215"/>
        <dbReference type="EC" id="2.8.1.13"/>
    </reaction>
</comment>
<dbReference type="Pfam" id="PF20258">
    <property type="entry name" value="tRNA_Me_trans_C"/>
    <property type="match status" value="1"/>
</dbReference>
<dbReference type="AlphaFoldDB" id="A0A059XTS7"/>
<keyword evidence="10" id="KW-1185">Reference proteome</keyword>